<protein>
    <submittedName>
        <fullName evidence="3">Uncharacterized protein</fullName>
    </submittedName>
</protein>
<feature type="region of interest" description="Disordered" evidence="1">
    <location>
        <begin position="69"/>
        <end position="142"/>
    </location>
</feature>
<feature type="chain" id="PRO_5003837575" evidence="2">
    <location>
        <begin position="19"/>
        <end position="232"/>
    </location>
</feature>
<reference evidence="3 4" key="1">
    <citation type="journal article" date="2012" name="Genome Biol.">
        <title>Genome and low-iron response of an oceanic diatom adapted to chronic iron limitation.</title>
        <authorList>
            <person name="Lommer M."/>
            <person name="Specht M."/>
            <person name="Roy A.S."/>
            <person name="Kraemer L."/>
            <person name="Andreson R."/>
            <person name="Gutowska M.A."/>
            <person name="Wolf J."/>
            <person name="Bergner S.V."/>
            <person name="Schilhabel M.B."/>
            <person name="Klostermeier U.C."/>
            <person name="Beiko R.G."/>
            <person name="Rosenstiel P."/>
            <person name="Hippler M."/>
            <person name="Laroche J."/>
        </authorList>
    </citation>
    <scope>NUCLEOTIDE SEQUENCE [LARGE SCALE GENOMIC DNA]</scope>
    <source>
        <strain evidence="3 4">CCMP1005</strain>
    </source>
</reference>
<keyword evidence="2" id="KW-0732">Signal</keyword>
<gene>
    <name evidence="3" type="ORF">THAOC_07752</name>
</gene>
<feature type="compositionally biased region" description="Pro residues" evidence="1">
    <location>
        <begin position="94"/>
        <end position="104"/>
    </location>
</feature>
<evidence type="ECO:0000256" key="2">
    <source>
        <dbReference type="SAM" id="SignalP"/>
    </source>
</evidence>
<feature type="region of interest" description="Disordered" evidence="1">
    <location>
        <begin position="182"/>
        <end position="232"/>
    </location>
</feature>
<accession>K0SZJ3</accession>
<comment type="caution">
    <text evidence="3">The sequence shown here is derived from an EMBL/GenBank/DDBJ whole genome shotgun (WGS) entry which is preliminary data.</text>
</comment>
<dbReference type="Proteomes" id="UP000266841">
    <property type="component" value="Unassembled WGS sequence"/>
</dbReference>
<dbReference type="AlphaFoldDB" id="K0SZJ3"/>
<feature type="non-terminal residue" evidence="3">
    <location>
        <position position="1"/>
    </location>
</feature>
<organism evidence="3 4">
    <name type="scientific">Thalassiosira oceanica</name>
    <name type="common">Marine diatom</name>
    <dbReference type="NCBI Taxonomy" id="159749"/>
    <lineage>
        <taxon>Eukaryota</taxon>
        <taxon>Sar</taxon>
        <taxon>Stramenopiles</taxon>
        <taxon>Ochrophyta</taxon>
        <taxon>Bacillariophyta</taxon>
        <taxon>Coscinodiscophyceae</taxon>
        <taxon>Thalassiosirophycidae</taxon>
        <taxon>Thalassiosirales</taxon>
        <taxon>Thalassiosiraceae</taxon>
        <taxon>Thalassiosira</taxon>
    </lineage>
</organism>
<evidence type="ECO:0000256" key="1">
    <source>
        <dbReference type="SAM" id="MobiDB-lite"/>
    </source>
</evidence>
<dbReference type="EMBL" id="AGNL01007961">
    <property type="protein sequence ID" value="EJK70855.1"/>
    <property type="molecule type" value="Genomic_DNA"/>
</dbReference>
<feature type="signal peptide" evidence="2">
    <location>
        <begin position="1"/>
        <end position="18"/>
    </location>
</feature>
<sequence length="232" mass="23742">LLAGLLVQLAVGSLTVHAAVLDEAACRAVLELDDGAPELAAVGAGFGAITAITLDRHAVHDENIGVNTPCRGYATPPPPPPSFDKPAGARTDAPGPPVTRPPQIPSSSASPRKNVDATGAGVSESGLAGVQGGTIPGVGKVDSVPVRDKSVREDDGVGAVRAAVAMAVENEVRLSYRNRLQSASQVGRRPPTTVLRPPRRRLRTPPIDVGLTRGPSCPYAFPARRSGVRGGG</sequence>
<keyword evidence="4" id="KW-1185">Reference proteome</keyword>
<evidence type="ECO:0000313" key="3">
    <source>
        <dbReference type="EMBL" id="EJK70855.1"/>
    </source>
</evidence>
<proteinExistence type="predicted"/>
<evidence type="ECO:0000313" key="4">
    <source>
        <dbReference type="Proteomes" id="UP000266841"/>
    </source>
</evidence>
<name>K0SZJ3_THAOC</name>